<dbReference type="HOGENOM" id="CLU_2724674_0_0_1"/>
<sequence>MSPFVRIFFSNTIPHDIRRNRSISEADSETVLWIRKFVEKLDRLRKRFWLTRFGVLVRKLKCRYINQQAELS</sequence>
<protein>
    <submittedName>
        <fullName evidence="1">Uncharacterized protein</fullName>
    </submittedName>
</protein>
<dbReference type="EMBL" id="JH818996">
    <property type="protein sequence ID" value="EKC24525.1"/>
    <property type="molecule type" value="Genomic_DNA"/>
</dbReference>
<gene>
    <name evidence="1" type="ORF">CGI_10003176</name>
</gene>
<reference evidence="1" key="1">
    <citation type="journal article" date="2012" name="Nature">
        <title>The oyster genome reveals stress adaptation and complexity of shell formation.</title>
        <authorList>
            <person name="Zhang G."/>
            <person name="Fang X."/>
            <person name="Guo X."/>
            <person name="Li L."/>
            <person name="Luo R."/>
            <person name="Xu F."/>
            <person name="Yang P."/>
            <person name="Zhang L."/>
            <person name="Wang X."/>
            <person name="Qi H."/>
            <person name="Xiong Z."/>
            <person name="Que H."/>
            <person name="Xie Y."/>
            <person name="Holland P.W."/>
            <person name="Paps J."/>
            <person name="Zhu Y."/>
            <person name="Wu F."/>
            <person name="Chen Y."/>
            <person name="Wang J."/>
            <person name="Peng C."/>
            <person name="Meng J."/>
            <person name="Yang L."/>
            <person name="Liu J."/>
            <person name="Wen B."/>
            <person name="Zhang N."/>
            <person name="Huang Z."/>
            <person name="Zhu Q."/>
            <person name="Feng Y."/>
            <person name="Mount A."/>
            <person name="Hedgecock D."/>
            <person name="Xu Z."/>
            <person name="Liu Y."/>
            <person name="Domazet-Loso T."/>
            <person name="Du Y."/>
            <person name="Sun X."/>
            <person name="Zhang S."/>
            <person name="Liu B."/>
            <person name="Cheng P."/>
            <person name="Jiang X."/>
            <person name="Li J."/>
            <person name="Fan D."/>
            <person name="Wang W."/>
            <person name="Fu W."/>
            <person name="Wang T."/>
            <person name="Wang B."/>
            <person name="Zhang J."/>
            <person name="Peng Z."/>
            <person name="Li Y."/>
            <person name="Li N."/>
            <person name="Wang J."/>
            <person name="Chen M."/>
            <person name="He Y."/>
            <person name="Tan F."/>
            <person name="Song X."/>
            <person name="Zheng Q."/>
            <person name="Huang R."/>
            <person name="Yang H."/>
            <person name="Du X."/>
            <person name="Chen L."/>
            <person name="Yang M."/>
            <person name="Gaffney P.M."/>
            <person name="Wang S."/>
            <person name="Luo L."/>
            <person name="She Z."/>
            <person name="Ming Y."/>
            <person name="Huang W."/>
            <person name="Zhang S."/>
            <person name="Huang B."/>
            <person name="Zhang Y."/>
            <person name="Qu T."/>
            <person name="Ni P."/>
            <person name="Miao G."/>
            <person name="Wang J."/>
            <person name="Wang Q."/>
            <person name="Steinberg C.E."/>
            <person name="Wang H."/>
            <person name="Li N."/>
            <person name="Qian L."/>
            <person name="Zhang G."/>
            <person name="Li Y."/>
            <person name="Yang H."/>
            <person name="Liu X."/>
            <person name="Wang J."/>
            <person name="Yin Y."/>
            <person name="Wang J."/>
        </authorList>
    </citation>
    <scope>NUCLEOTIDE SEQUENCE [LARGE SCALE GENOMIC DNA]</scope>
    <source>
        <strain evidence="1">05x7-T-G4-1.051#20</strain>
    </source>
</reference>
<dbReference type="InParanoid" id="K1Q6Q4"/>
<evidence type="ECO:0000313" key="1">
    <source>
        <dbReference type="EMBL" id="EKC24525.1"/>
    </source>
</evidence>
<accession>K1Q6Q4</accession>
<dbReference type="AlphaFoldDB" id="K1Q6Q4"/>
<organism evidence="1">
    <name type="scientific">Magallana gigas</name>
    <name type="common">Pacific oyster</name>
    <name type="synonym">Crassostrea gigas</name>
    <dbReference type="NCBI Taxonomy" id="29159"/>
    <lineage>
        <taxon>Eukaryota</taxon>
        <taxon>Metazoa</taxon>
        <taxon>Spiralia</taxon>
        <taxon>Lophotrochozoa</taxon>
        <taxon>Mollusca</taxon>
        <taxon>Bivalvia</taxon>
        <taxon>Autobranchia</taxon>
        <taxon>Pteriomorphia</taxon>
        <taxon>Ostreida</taxon>
        <taxon>Ostreoidea</taxon>
        <taxon>Ostreidae</taxon>
        <taxon>Magallana</taxon>
    </lineage>
</organism>
<name>K1Q6Q4_MAGGI</name>
<proteinExistence type="predicted"/>